<dbReference type="OrthoDB" id="10312004at2759"/>
<reference evidence="2" key="1">
    <citation type="submission" date="2020-02" db="EMBL/GenBank/DDBJ databases">
        <authorList>
            <person name="Palmer J.M."/>
        </authorList>
    </citation>
    <scope>NUCLEOTIDE SEQUENCE</scope>
    <source>
        <strain evidence="2">EPUS1.4</strain>
        <tissue evidence="2">Thallus</tissue>
    </source>
</reference>
<comment type="caution">
    <text evidence="2">The sequence shown here is derived from an EMBL/GenBank/DDBJ whole genome shotgun (WGS) entry which is preliminary data.</text>
</comment>
<evidence type="ECO:0000313" key="2">
    <source>
        <dbReference type="EMBL" id="KAF7511692.1"/>
    </source>
</evidence>
<proteinExistence type="predicted"/>
<evidence type="ECO:0000313" key="3">
    <source>
        <dbReference type="Proteomes" id="UP000606974"/>
    </source>
</evidence>
<accession>A0A8H7E721</accession>
<sequence length="165" mass="17894">MSNNDEPSGSPPASNDLMDLVKRVVSDQASDIEKQQFASWVVYNRAFRQDVRDILKRSNSSPMEIYPDRSTGQAIATPTAPMKPSRPPLAQRASSASLPDIHSEARAGAQSFRRAGSAGPALGSSRRPAFPAQQGESTPQKPALERRSANQGRKASRLQLEEPNP</sequence>
<name>A0A8H7E721_9EURO</name>
<evidence type="ECO:0000256" key="1">
    <source>
        <dbReference type="SAM" id="MobiDB-lite"/>
    </source>
</evidence>
<keyword evidence="3" id="KW-1185">Reference proteome</keyword>
<protein>
    <submittedName>
        <fullName evidence="2">Uncharacterized protein</fullName>
    </submittedName>
</protein>
<feature type="region of interest" description="Disordered" evidence="1">
    <location>
        <begin position="55"/>
        <end position="165"/>
    </location>
</feature>
<dbReference type="AlphaFoldDB" id="A0A8H7E721"/>
<organism evidence="2 3">
    <name type="scientific">Endocarpon pusillum</name>
    <dbReference type="NCBI Taxonomy" id="364733"/>
    <lineage>
        <taxon>Eukaryota</taxon>
        <taxon>Fungi</taxon>
        <taxon>Dikarya</taxon>
        <taxon>Ascomycota</taxon>
        <taxon>Pezizomycotina</taxon>
        <taxon>Eurotiomycetes</taxon>
        <taxon>Chaetothyriomycetidae</taxon>
        <taxon>Verrucariales</taxon>
        <taxon>Verrucariaceae</taxon>
        <taxon>Endocarpon</taxon>
    </lineage>
</organism>
<gene>
    <name evidence="2" type="ORF">GJ744_003855</name>
</gene>
<dbReference type="Proteomes" id="UP000606974">
    <property type="component" value="Unassembled WGS sequence"/>
</dbReference>
<dbReference type="EMBL" id="JAACFV010000018">
    <property type="protein sequence ID" value="KAF7511692.1"/>
    <property type="molecule type" value="Genomic_DNA"/>
</dbReference>